<dbReference type="Proteomes" id="UP000273119">
    <property type="component" value="Unassembled WGS sequence"/>
</dbReference>
<comment type="caution">
    <text evidence="1">The sequence shown here is derived from an EMBL/GenBank/DDBJ whole genome shotgun (WGS) entry which is preliminary data.</text>
</comment>
<accession>A0A496PJ02</accession>
<evidence type="ECO:0000313" key="1">
    <source>
        <dbReference type="EMBL" id="RKW70482.1"/>
    </source>
</evidence>
<sequence>MGQSPVSQTVRFDTAEAAPKSLSLGPWALTKDGMVGVLQPKRNYNKLTETTQRQFQLVSVGKTTAAPLATSRGILPQDGPRQLLGLDINEDYVVWMEAPGNNILETTWRLFSKDLKTGKVRLLARAEDFGGSTDKPFEGVTGASAPVMVGDSVVWSSPIVEGGSASATPAIGLLKVKLSGGKPQRIGSNVGRSFAGPHGLISERQTAKKEPGGLTLMKTTGVVSGDLDGKSTAVLEIDPTLDAFVVAAQGTTLMLSVKGSLVIVDTQSKQAFTVPVPAKTKLGQGPAICGQLVTWSVDDRAKQRPQYFFDLKKATLSGFTFPGKTKNVGEAYCNQDVFAATVREPGDPDSRRRVQAFEWESGQPVTRLGRGGA</sequence>
<gene>
    <name evidence="1" type="ORF">DWQ67_08385</name>
</gene>
<proteinExistence type="predicted"/>
<evidence type="ECO:0000313" key="2">
    <source>
        <dbReference type="Proteomes" id="UP000273119"/>
    </source>
</evidence>
<dbReference type="AlphaFoldDB" id="A0A496PJ02"/>
<keyword evidence="2" id="KW-1185">Reference proteome</keyword>
<dbReference type="EMBL" id="QQXL01000004">
    <property type="protein sequence ID" value="RKW70482.1"/>
    <property type="molecule type" value="Genomic_DNA"/>
</dbReference>
<protein>
    <submittedName>
        <fullName evidence="1">Uncharacterized protein</fullName>
    </submittedName>
</protein>
<organism evidence="1 2">
    <name type="scientific">Galactobacter caseinivorans</name>
    <dbReference type="NCBI Taxonomy" id="2676123"/>
    <lineage>
        <taxon>Bacteria</taxon>
        <taxon>Bacillati</taxon>
        <taxon>Actinomycetota</taxon>
        <taxon>Actinomycetes</taxon>
        <taxon>Micrococcales</taxon>
        <taxon>Micrococcaceae</taxon>
        <taxon>Galactobacter</taxon>
    </lineage>
</organism>
<reference evidence="1 2" key="1">
    <citation type="submission" date="2018-07" db="EMBL/GenBank/DDBJ databases">
        <title>Arthrobacter sp. nov., isolated from raw cow's milk with high bacterial count.</title>
        <authorList>
            <person name="Hahne J."/>
            <person name="Isele D."/>
            <person name="Lipski A."/>
        </authorList>
    </citation>
    <scope>NUCLEOTIDE SEQUENCE [LARGE SCALE GENOMIC DNA]</scope>
    <source>
        <strain evidence="1 2">JZ R-183</strain>
    </source>
</reference>
<name>A0A496PJ02_9MICC</name>